<proteinExistence type="predicted"/>
<name>A0A3P1ZYE3_9BACE</name>
<accession>A0A3P1ZYE3</accession>
<dbReference type="AlphaFoldDB" id="A0A3P1ZYE3"/>
<evidence type="ECO:0000313" key="2">
    <source>
        <dbReference type="Proteomes" id="UP000279562"/>
    </source>
</evidence>
<protein>
    <submittedName>
        <fullName evidence="1">Uncharacterized protein</fullName>
    </submittedName>
</protein>
<dbReference type="Proteomes" id="UP000279562">
    <property type="component" value="Unassembled WGS sequence"/>
</dbReference>
<evidence type="ECO:0000313" key="1">
    <source>
        <dbReference type="EMBL" id="RRD86323.1"/>
    </source>
</evidence>
<comment type="caution">
    <text evidence="1">The sequence shown here is derived from an EMBL/GenBank/DDBJ whole genome shotgun (WGS) entry which is preliminary data.</text>
</comment>
<dbReference type="EMBL" id="RQYF01000159">
    <property type="protein sequence ID" value="RRD86323.1"/>
    <property type="molecule type" value="Genomic_DNA"/>
</dbReference>
<keyword evidence="2" id="KW-1185">Reference proteome</keyword>
<feature type="non-terminal residue" evidence="1">
    <location>
        <position position="1"/>
    </location>
</feature>
<gene>
    <name evidence="1" type="ORF">EII33_14145</name>
</gene>
<reference evidence="1 2" key="1">
    <citation type="submission" date="2018-11" db="EMBL/GenBank/DDBJ databases">
        <title>Genomes From Bacteria Associated with the Canine Oral Cavity: a Test Case for Automated Genome-Based Taxonomic Assignment.</title>
        <authorList>
            <person name="Coil D.A."/>
            <person name="Jospin G."/>
            <person name="Darling A.E."/>
            <person name="Wallis C."/>
            <person name="Davis I.J."/>
            <person name="Harris S."/>
            <person name="Eisen J.A."/>
            <person name="Holcombe L.J."/>
            <person name="O'Flynn C."/>
        </authorList>
    </citation>
    <scope>NUCLEOTIDE SEQUENCE [LARGE SCALE GENOMIC DNA]</scope>
    <source>
        <strain evidence="1 2">OH1047_COT-310</strain>
    </source>
</reference>
<sequence>IPELKKAAETLPRIENEDAGLMARGILINLGEMDIKDLHGPEAYEKGLKLNQGRRAMVPLPTKD</sequence>
<organism evidence="1 2">
    <name type="scientific">Prevotella heparinolytica</name>
    <dbReference type="NCBI Taxonomy" id="28113"/>
    <lineage>
        <taxon>Bacteria</taxon>
        <taxon>Pseudomonadati</taxon>
        <taxon>Bacteroidota</taxon>
        <taxon>Bacteroidia</taxon>
        <taxon>Bacteroidales</taxon>
        <taxon>Bacteroidaceae</taxon>
        <taxon>Bacteroides</taxon>
    </lineage>
</organism>
<dbReference type="RefSeq" id="WP_148098224.1">
    <property type="nucleotide sequence ID" value="NZ_RQYF01000159.1"/>
</dbReference>